<gene>
    <name evidence="3" type="ORF">CKO45_01985</name>
</gene>
<dbReference type="EMBL" id="NRSG01000007">
    <property type="protein sequence ID" value="MBK1656996.1"/>
    <property type="molecule type" value="Genomic_DNA"/>
</dbReference>
<dbReference type="Gene3D" id="3.40.190.10">
    <property type="entry name" value="Periplasmic binding protein-like II"/>
    <property type="match status" value="1"/>
</dbReference>
<feature type="compositionally biased region" description="Low complexity" evidence="2">
    <location>
        <begin position="1"/>
        <end position="13"/>
    </location>
</feature>
<evidence type="ECO:0000313" key="3">
    <source>
        <dbReference type="EMBL" id="MBK1656996.1"/>
    </source>
</evidence>
<evidence type="ECO:0000256" key="1">
    <source>
        <dbReference type="ARBA" id="ARBA00006987"/>
    </source>
</evidence>
<protein>
    <recommendedName>
        <fullName evidence="5">Tripartite tricarboxylate transporter substrate binding protein</fullName>
    </recommendedName>
</protein>
<dbReference type="Proteomes" id="UP000697995">
    <property type="component" value="Unassembled WGS sequence"/>
</dbReference>
<organism evidence="3 4">
    <name type="scientific">Paracraurococcus ruber</name>
    <dbReference type="NCBI Taxonomy" id="77675"/>
    <lineage>
        <taxon>Bacteria</taxon>
        <taxon>Pseudomonadati</taxon>
        <taxon>Pseudomonadota</taxon>
        <taxon>Alphaproteobacteria</taxon>
        <taxon>Acetobacterales</taxon>
        <taxon>Roseomonadaceae</taxon>
        <taxon>Paracraurococcus</taxon>
    </lineage>
</organism>
<feature type="region of interest" description="Disordered" evidence="2">
    <location>
        <begin position="61"/>
        <end position="81"/>
    </location>
</feature>
<proteinExistence type="inferred from homology"/>
<feature type="region of interest" description="Disordered" evidence="2">
    <location>
        <begin position="1"/>
        <end position="26"/>
    </location>
</feature>
<comment type="similarity">
    <text evidence="1">Belongs to the UPF0065 (bug) family.</text>
</comment>
<dbReference type="SUPFAM" id="SSF53850">
    <property type="entry name" value="Periplasmic binding protein-like II"/>
    <property type="match status" value="1"/>
</dbReference>
<dbReference type="InterPro" id="IPR005064">
    <property type="entry name" value="BUG"/>
</dbReference>
<name>A0ABS1CRC8_9PROT</name>
<evidence type="ECO:0000313" key="4">
    <source>
        <dbReference type="Proteomes" id="UP000697995"/>
    </source>
</evidence>
<dbReference type="InterPro" id="IPR042100">
    <property type="entry name" value="Bug_dom1"/>
</dbReference>
<evidence type="ECO:0000256" key="2">
    <source>
        <dbReference type="SAM" id="MobiDB-lite"/>
    </source>
</evidence>
<dbReference type="PANTHER" id="PTHR42928">
    <property type="entry name" value="TRICARBOXYLATE-BINDING PROTEIN"/>
    <property type="match status" value="1"/>
</dbReference>
<comment type="caution">
    <text evidence="3">The sequence shown here is derived from an EMBL/GenBank/DDBJ whole genome shotgun (WGS) entry which is preliminary data.</text>
</comment>
<feature type="compositionally biased region" description="Basic and acidic residues" evidence="2">
    <location>
        <begin position="66"/>
        <end position="80"/>
    </location>
</feature>
<keyword evidence="4" id="KW-1185">Reference proteome</keyword>
<dbReference type="Pfam" id="PF03401">
    <property type="entry name" value="TctC"/>
    <property type="match status" value="1"/>
</dbReference>
<reference evidence="3 4" key="1">
    <citation type="journal article" date="2020" name="Microorganisms">
        <title>Osmotic Adaptation and Compatible Solute Biosynthesis of Phototrophic Bacteria as Revealed from Genome Analyses.</title>
        <authorList>
            <person name="Imhoff J.F."/>
            <person name="Rahn T."/>
            <person name="Kunzel S."/>
            <person name="Keller A."/>
            <person name="Neulinger S.C."/>
        </authorList>
    </citation>
    <scope>NUCLEOTIDE SEQUENCE [LARGE SCALE GENOMIC DNA]</scope>
    <source>
        <strain evidence="3 4">DSM 15382</strain>
    </source>
</reference>
<accession>A0ABS1CRC8</accession>
<sequence length="404" mass="40965">MHQDAAAGAARPGGQAGHDGPAHGAEADEADAVGHGVISHPWTSPCCHGGPALAIIRGAAGGDRPAQGREPRMPAGEARRTGRRGILAVGLAGLSAPALAQGAGGFPSRPIRMLVGFAPGGATDIIARTMQQSLSEQLGQPVLVENRAGASGMIATQEMIRAAPDGHTLGWLVSAHAGIAAIQGRAMPYDAVRDITPITMVAQLPAVVAVPAASPARSLPGLIALARETHGGLSYSTSGPGGWQQFGVVEFGRRLGLGLVHVPYRGGGPSVQALLAGEVGFSFATPPSVHALLQAGSLRGLAVTGPDRSPEWPDLPTVAEAVPLPGFQAMDWYALAGPPGLPAERVERLAAAVHAVLAQPEIAARLRVLGTLVAPSSPAALGRFIGAEVARYAELAQATGIRLE</sequence>
<dbReference type="Gene3D" id="3.40.190.150">
    <property type="entry name" value="Bordetella uptake gene, domain 1"/>
    <property type="match status" value="1"/>
</dbReference>
<dbReference type="PANTHER" id="PTHR42928:SF5">
    <property type="entry name" value="BLR1237 PROTEIN"/>
    <property type="match status" value="1"/>
</dbReference>
<evidence type="ECO:0008006" key="5">
    <source>
        <dbReference type="Google" id="ProtNLM"/>
    </source>
</evidence>